<dbReference type="GO" id="GO:0046872">
    <property type="term" value="F:metal ion binding"/>
    <property type="evidence" value="ECO:0007669"/>
    <property type="project" value="UniProtKB-KW"/>
</dbReference>
<keyword evidence="7 14" id="KW-0347">Helicase</keyword>
<dbReference type="GO" id="GO:0005829">
    <property type="term" value="C:cytosol"/>
    <property type="evidence" value="ECO:0007669"/>
    <property type="project" value="TreeGrafter"/>
</dbReference>
<keyword evidence="14" id="KW-0255">Endonuclease</keyword>
<dbReference type="GO" id="GO:0005524">
    <property type="term" value="F:ATP binding"/>
    <property type="evidence" value="ECO:0007669"/>
    <property type="project" value="UniProtKB-KW"/>
</dbReference>
<dbReference type="Pfam" id="PF22590">
    <property type="entry name" value="Cas3-like_C_2"/>
    <property type="match status" value="1"/>
</dbReference>
<comment type="similarity">
    <text evidence="2">In the central section; belongs to the CRISPR-associated helicase Cas3 family.</text>
</comment>
<dbReference type="InterPro" id="IPR011545">
    <property type="entry name" value="DEAD/DEAH_box_helicase_dom"/>
</dbReference>
<evidence type="ECO:0000256" key="6">
    <source>
        <dbReference type="ARBA" id="ARBA00022801"/>
    </source>
</evidence>
<dbReference type="PROSITE" id="PS51194">
    <property type="entry name" value="HELICASE_CTER"/>
    <property type="match status" value="1"/>
</dbReference>
<evidence type="ECO:0000256" key="3">
    <source>
        <dbReference type="ARBA" id="ARBA00022722"/>
    </source>
</evidence>
<keyword evidence="4" id="KW-0479">Metal-binding</keyword>
<dbReference type="SMART" id="SM00487">
    <property type="entry name" value="DEXDc"/>
    <property type="match status" value="1"/>
</dbReference>
<dbReference type="PANTHER" id="PTHR47959">
    <property type="entry name" value="ATP-DEPENDENT RNA HELICASE RHLE-RELATED"/>
    <property type="match status" value="1"/>
</dbReference>
<dbReference type="InterPro" id="IPR006483">
    <property type="entry name" value="CRISPR-assoc_Cas3_HD"/>
</dbReference>
<feature type="domain" description="Helicase C-terminal" evidence="12">
    <location>
        <begin position="423"/>
        <end position="579"/>
    </location>
</feature>
<dbReference type="InterPro" id="IPR006474">
    <property type="entry name" value="Helicase_Cas3_CRISPR-ass_core"/>
</dbReference>
<dbReference type="SUPFAM" id="SSF52540">
    <property type="entry name" value="P-loop containing nucleoside triphosphate hydrolases"/>
    <property type="match status" value="1"/>
</dbReference>
<comment type="similarity">
    <text evidence="10">Belongs to the DEAD box helicase family.</text>
</comment>
<dbReference type="InterPro" id="IPR054712">
    <property type="entry name" value="Cas3-like_dom"/>
</dbReference>
<dbReference type="RefSeq" id="WP_234992658.1">
    <property type="nucleotide sequence ID" value="NZ_CP048103.1"/>
</dbReference>
<sequence length="743" mass="86210">MYAKSNPVETIREHTDRLLVEYERLRQAYGSQLNILSARDWELLKIMVDYHDAGKADGVFQNKICRYLGEEGSSVAHDRSVPHNYLSVGLIPFAHYNLSEDEKRLVILSVGYHHERKQQPEKAFIREVLETDLLPKRDAISRHMNLPLAERVSLEFVDYLERRYTPSDPSFFRYVMLKGLLHRLDHAASAHVPVEAGVKEHIGVYVNRFMQDRCFQKNELQIFAEGNRDRNVIAIAQTGMGKTEAALLWAGEDKVFFTLPLRVSINAIYNRITDAEGMAYPAAGLLHSTARDYLDENGGEFWEKLYDQSRQLSNKLLLTTIDQILKFPFYYRGFEKELAAMAGAKVVIDEIQAYDPDIAAMLIKSLEMIHRVGGRFMVMTATMPTLYMEELGASDVIELDSVVQGEFVDPGLTRHRIQLRDGAVEDHLAEIAERGRDRQVLVIVNTVRRAVQLYEEIGKMAGDSVYLLHSRFTREDRQLLERAIQHFNKKEKRPGIWITTQLVEASVDIDFDELHTELSVLDSFFQRLGRCYRKRKLNHDQPNVYVYTDLNHISGIGTNNVYDRSLVEKGLALLEKYDGLILDETSKVEMVRKLYDRNYLEGTDFLERFDEAMDFFDNMDPYKLTEKEAQQKLRKIQNLTVIPRSLFDEWVDRLEVYKTALRSEKQSIRREIERKTISIPRSMFFGKDEVGDPLSKRLLHRVVDDPRDPLSDVWVLDAHYDFDRETLQGKGISFQIEEQDLFT</sequence>
<reference evidence="15" key="1">
    <citation type="submission" date="2017-01" db="EMBL/GenBank/DDBJ databases">
        <authorList>
            <person name="Varghese N."/>
            <person name="Submissions S."/>
        </authorList>
    </citation>
    <scope>NUCLEOTIDE SEQUENCE [LARGE SCALE GENOMIC DNA]</scope>
    <source>
        <strain evidence="15">DSM 45196</strain>
    </source>
</reference>
<evidence type="ECO:0000256" key="1">
    <source>
        <dbReference type="ARBA" id="ARBA00006847"/>
    </source>
</evidence>
<keyword evidence="15" id="KW-1185">Reference proteome</keyword>
<dbReference type="NCBIfam" id="TIGR01587">
    <property type="entry name" value="cas3_core"/>
    <property type="match status" value="1"/>
</dbReference>
<dbReference type="Pfam" id="PF00270">
    <property type="entry name" value="DEAD"/>
    <property type="match status" value="1"/>
</dbReference>
<dbReference type="CDD" id="cd09641">
    <property type="entry name" value="Cas3''_I"/>
    <property type="match status" value="1"/>
</dbReference>
<evidence type="ECO:0000259" key="13">
    <source>
        <dbReference type="PROSITE" id="PS51643"/>
    </source>
</evidence>
<evidence type="ECO:0000256" key="10">
    <source>
        <dbReference type="ARBA" id="ARBA00038437"/>
    </source>
</evidence>
<proteinExistence type="inferred from homology"/>
<gene>
    <name evidence="14" type="ORF">SAMN05421790_1184</name>
</gene>
<dbReference type="GO" id="GO:0004519">
    <property type="term" value="F:endonuclease activity"/>
    <property type="evidence" value="ECO:0007669"/>
    <property type="project" value="UniProtKB-KW"/>
</dbReference>
<keyword evidence="9" id="KW-0051">Antiviral defense</keyword>
<dbReference type="Proteomes" id="UP000186795">
    <property type="component" value="Unassembled WGS sequence"/>
</dbReference>
<dbReference type="EMBL" id="FTOD01000018">
    <property type="protein sequence ID" value="SIT17650.1"/>
    <property type="molecule type" value="Genomic_DNA"/>
</dbReference>
<feature type="domain" description="Helicase ATP-binding" evidence="11">
    <location>
        <begin position="223"/>
        <end position="401"/>
    </location>
</feature>
<dbReference type="InterPro" id="IPR014001">
    <property type="entry name" value="Helicase_ATP-bd"/>
</dbReference>
<keyword evidence="6" id="KW-0378">Hydrolase</keyword>
<evidence type="ECO:0000256" key="5">
    <source>
        <dbReference type="ARBA" id="ARBA00022741"/>
    </source>
</evidence>
<evidence type="ECO:0000313" key="14">
    <source>
        <dbReference type="EMBL" id="SIT17650.1"/>
    </source>
</evidence>
<dbReference type="NCBIfam" id="TIGR01596">
    <property type="entry name" value="cas3_HD"/>
    <property type="match status" value="1"/>
</dbReference>
<dbReference type="Gene3D" id="3.40.50.300">
    <property type="entry name" value="P-loop containing nucleotide triphosphate hydrolases"/>
    <property type="match status" value="2"/>
</dbReference>
<dbReference type="PROSITE" id="PS51643">
    <property type="entry name" value="HD_CAS3"/>
    <property type="match status" value="1"/>
</dbReference>
<comment type="similarity">
    <text evidence="1">In the N-terminal section; belongs to the CRISPR-associated nuclease Cas3-HD family.</text>
</comment>
<feature type="domain" description="HD Cas3-type" evidence="13">
    <location>
        <begin position="4"/>
        <end position="187"/>
    </location>
</feature>
<dbReference type="AlphaFoldDB" id="A0A1N7Q434"/>
<dbReference type="GO" id="GO:0051607">
    <property type="term" value="P:defense response to virus"/>
    <property type="evidence" value="ECO:0007669"/>
    <property type="project" value="UniProtKB-KW"/>
</dbReference>
<accession>A0A1N7Q434</accession>
<evidence type="ECO:0000313" key="15">
    <source>
        <dbReference type="Proteomes" id="UP000186795"/>
    </source>
</evidence>
<dbReference type="InterPro" id="IPR038257">
    <property type="entry name" value="CRISPR-assoc_Cas3_HD_sf"/>
</dbReference>
<keyword evidence="8" id="KW-0067">ATP-binding</keyword>
<evidence type="ECO:0000259" key="12">
    <source>
        <dbReference type="PROSITE" id="PS51194"/>
    </source>
</evidence>
<evidence type="ECO:0000256" key="2">
    <source>
        <dbReference type="ARBA" id="ARBA00009046"/>
    </source>
</evidence>
<dbReference type="PROSITE" id="PS51192">
    <property type="entry name" value="HELICASE_ATP_BIND_1"/>
    <property type="match status" value="1"/>
</dbReference>
<dbReference type="GO" id="GO:0016787">
    <property type="term" value="F:hydrolase activity"/>
    <property type="evidence" value="ECO:0007669"/>
    <property type="project" value="UniProtKB-KW"/>
</dbReference>
<dbReference type="GO" id="GO:0003676">
    <property type="term" value="F:nucleic acid binding"/>
    <property type="evidence" value="ECO:0007669"/>
    <property type="project" value="InterPro"/>
</dbReference>
<keyword evidence="3" id="KW-0540">Nuclease</keyword>
<dbReference type="PANTHER" id="PTHR47959:SF16">
    <property type="entry name" value="CRISPR-ASSOCIATED NUCLEASE_HELICASE CAS3-RELATED"/>
    <property type="match status" value="1"/>
</dbReference>
<dbReference type="InterPro" id="IPR050079">
    <property type="entry name" value="DEAD_box_RNA_helicase"/>
</dbReference>
<dbReference type="GO" id="GO:0003724">
    <property type="term" value="F:RNA helicase activity"/>
    <property type="evidence" value="ECO:0007669"/>
    <property type="project" value="TreeGrafter"/>
</dbReference>
<evidence type="ECO:0000256" key="4">
    <source>
        <dbReference type="ARBA" id="ARBA00022723"/>
    </source>
</evidence>
<evidence type="ECO:0000256" key="8">
    <source>
        <dbReference type="ARBA" id="ARBA00022840"/>
    </source>
</evidence>
<evidence type="ECO:0000259" key="11">
    <source>
        <dbReference type="PROSITE" id="PS51192"/>
    </source>
</evidence>
<evidence type="ECO:0000256" key="9">
    <source>
        <dbReference type="ARBA" id="ARBA00023118"/>
    </source>
</evidence>
<dbReference type="InterPro" id="IPR001650">
    <property type="entry name" value="Helicase_C-like"/>
</dbReference>
<evidence type="ECO:0000256" key="7">
    <source>
        <dbReference type="ARBA" id="ARBA00022806"/>
    </source>
</evidence>
<dbReference type="Gene3D" id="1.10.3210.30">
    <property type="match status" value="1"/>
</dbReference>
<name>A0A1N7Q434_9BACL</name>
<protein>
    <submittedName>
        <fullName evidence="14">CRISPR-associated endonuclease/helicase Cas3</fullName>
    </submittedName>
</protein>
<keyword evidence="5" id="KW-0547">Nucleotide-binding</keyword>
<dbReference type="InterPro" id="IPR027417">
    <property type="entry name" value="P-loop_NTPase"/>
</dbReference>
<organism evidence="14 15">
    <name type="scientific">Kroppenstedtia eburnea</name>
    <dbReference type="NCBI Taxonomy" id="714067"/>
    <lineage>
        <taxon>Bacteria</taxon>
        <taxon>Bacillati</taxon>
        <taxon>Bacillota</taxon>
        <taxon>Bacilli</taxon>
        <taxon>Bacillales</taxon>
        <taxon>Thermoactinomycetaceae</taxon>
        <taxon>Kroppenstedtia</taxon>
    </lineage>
</organism>